<feature type="domain" description="GCVT N-terminal" evidence="4">
    <location>
        <begin position="433"/>
        <end position="712"/>
    </location>
</feature>
<proteinExistence type="inferred from homology"/>
<dbReference type="SUPFAM" id="SSF51905">
    <property type="entry name" value="FAD/NAD(P)-binding domain"/>
    <property type="match status" value="1"/>
</dbReference>
<dbReference type="PANTHER" id="PTHR43757:SF15">
    <property type="entry name" value="PYRUVATE DEHYDROGENASE PHOSPHATASE REGULATORY SUBUNIT, MITOCHONDRIAL-LIKE"/>
    <property type="match status" value="1"/>
</dbReference>
<feature type="domain" description="Aminomethyltransferase C-terminal" evidence="5">
    <location>
        <begin position="732"/>
        <end position="808"/>
    </location>
</feature>
<dbReference type="Pfam" id="PF08669">
    <property type="entry name" value="GCV_T_C"/>
    <property type="match status" value="1"/>
</dbReference>
<dbReference type="SUPFAM" id="SSF54373">
    <property type="entry name" value="FAD-linked reductases, C-terminal domain"/>
    <property type="match status" value="1"/>
</dbReference>
<dbReference type="Gene3D" id="3.50.50.60">
    <property type="entry name" value="FAD/NAD(P)-binding domain"/>
    <property type="match status" value="1"/>
</dbReference>
<dbReference type="InterPro" id="IPR032503">
    <property type="entry name" value="FAO_M"/>
</dbReference>
<dbReference type="Pfam" id="PF01266">
    <property type="entry name" value="DAO"/>
    <property type="match status" value="1"/>
</dbReference>
<evidence type="ECO:0000313" key="7">
    <source>
        <dbReference type="EMBL" id="MDY0883280.1"/>
    </source>
</evidence>
<dbReference type="InterPro" id="IPR027266">
    <property type="entry name" value="TrmE/GcvT-like"/>
</dbReference>
<dbReference type="InterPro" id="IPR013977">
    <property type="entry name" value="GcvT_C"/>
</dbReference>
<evidence type="ECO:0000259" key="5">
    <source>
        <dbReference type="Pfam" id="PF08669"/>
    </source>
</evidence>
<sequence length="816" mass="90719">MTGAAASGRQDAIQRHAEIIIIGGGILGCSIAYHLTRLGKRDVVILEKSGLTHGATWHAAGLVGQLRTSRNTTRMLKYSVELYDRLEAETGQPLDWKKYGSLRLACSAEREMENKRSLTMAKSFDLEMHWLSPKEAQELFPIMSLDDVRSAVYIPSDGYIDPSSVCQALAKGAKDRGAKIVIGERVIDYTITNRRVTEVHTDKGKWSCDLVVNACGMWGHEVAKLAGVRAPSFAVEHQYLITDPIPDIPVRMPTMRDPDHLVYYKPEVRGIVVGGYEDNTLAFAPNGIPRDFGQELLKDNFERFEPLARYATKRTPIIETVGVRQLLNGPIPYSPDGDFVMGKAPELNNYFVSTGFLYGIAAGGGAGRMMAEWITEGSPSLNLWPLDVRRFSFHHSTRWFMYRRAVELYGHHYKLHRPGDEHETQRNIRRSPLFETLKARGAVFGSRAGWERPNWFAPVGVEAVDKPAYDRRQTNWFEHVGAEHRAIRENVALIDQTSFAKFEIIGPGAVPALQRLAVSDIAKPVGTAIYTQLCNEKGGIECDLTFTRLGQDRFYFVTGSAFGGHDRQWIESHLRNDGSVHIIDVTSAKAVINLCGPKARDVLSQVAEEDVSNAAFPYGTCRQITIGAAPVLAIRIGYVGELGWELHIPTEYTGHVYELLRAAGEAYGIRDAGYRAIDSLRMEKNYLYWSSDITPDYTPLEAGLGFRVNFKKGDFIGRDALLRQRETGIRQKLCTFTLEHPLAVYGGEAILKNGKVVGVTSSGNFGYTIGKSIAYGYLPVDLAQQTGFEIEAFGEVSAATRHDGALYDAKNERLKA</sequence>
<comment type="similarity">
    <text evidence="1">Belongs to the GcvT family.</text>
</comment>
<dbReference type="InterPro" id="IPR029043">
    <property type="entry name" value="GcvT/YgfZ_C"/>
</dbReference>
<dbReference type="Gene3D" id="2.40.30.110">
    <property type="entry name" value="Aminomethyltransferase beta-barrel domains"/>
    <property type="match status" value="1"/>
</dbReference>
<evidence type="ECO:0000256" key="1">
    <source>
        <dbReference type="ARBA" id="ARBA00008609"/>
    </source>
</evidence>
<dbReference type="InterPro" id="IPR036188">
    <property type="entry name" value="FAD/NAD-bd_sf"/>
</dbReference>
<name>A0ABU5ECK3_9PROT</name>
<accession>A0ABU5ECK3</accession>
<dbReference type="Pfam" id="PF01571">
    <property type="entry name" value="GCV_T"/>
    <property type="match status" value="1"/>
</dbReference>
<feature type="domain" description="FAD dependent oxidoreductase" evidence="3">
    <location>
        <begin position="19"/>
        <end position="373"/>
    </location>
</feature>
<dbReference type="InterPro" id="IPR028896">
    <property type="entry name" value="GcvT/YgfZ/DmdA"/>
</dbReference>
<dbReference type="EMBL" id="JAXCLW010000002">
    <property type="protein sequence ID" value="MDY0883280.1"/>
    <property type="molecule type" value="Genomic_DNA"/>
</dbReference>
<evidence type="ECO:0000256" key="2">
    <source>
        <dbReference type="ARBA" id="ARBA00023002"/>
    </source>
</evidence>
<keyword evidence="2" id="KW-0560">Oxidoreductase</keyword>
<comment type="caution">
    <text evidence="7">The sequence shown here is derived from an EMBL/GenBank/DDBJ whole genome shotgun (WGS) entry which is preliminary data.</text>
</comment>
<keyword evidence="8" id="KW-1185">Reference proteome</keyword>
<dbReference type="Gene3D" id="3.30.9.10">
    <property type="entry name" value="D-Amino Acid Oxidase, subunit A, domain 2"/>
    <property type="match status" value="1"/>
</dbReference>
<gene>
    <name evidence="7" type="ORF">SMD27_10525</name>
</gene>
<evidence type="ECO:0000259" key="4">
    <source>
        <dbReference type="Pfam" id="PF01571"/>
    </source>
</evidence>
<protein>
    <submittedName>
        <fullName evidence="7">FAD-dependent oxidoreductase</fullName>
    </submittedName>
</protein>
<dbReference type="SUPFAM" id="SSF103025">
    <property type="entry name" value="Folate-binding domain"/>
    <property type="match status" value="1"/>
</dbReference>
<dbReference type="Pfam" id="PF16350">
    <property type="entry name" value="FAO_M"/>
    <property type="match status" value="1"/>
</dbReference>
<organism evidence="7 8">
    <name type="scientific">Dongia soli</name>
    <dbReference type="NCBI Taxonomy" id="600628"/>
    <lineage>
        <taxon>Bacteria</taxon>
        <taxon>Pseudomonadati</taxon>
        <taxon>Pseudomonadota</taxon>
        <taxon>Alphaproteobacteria</taxon>
        <taxon>Rhodospirillales</taxon>
        <taxon>Dongiaceae</taxon>
        <taxon>Dongia</taxon>
    </lineage>
</organism>
<dbReference type="Gene3D" id="3.30.1360.120">
    <property type="entry name" value="Probable tRNA modification gtpase trme, domain 1"/>
    <property type="match status" value="1"/>
</dbReference>
<dbReference type="RefSeq" id="WP_320508319.1">
    <property type="nucleotide sequence ID" value="NZ_JAXCLW010000002.1"/>
</dbReference>
<evidence type="ECO:0000313" key="8">
    <source>
        <dbReference type="Proteomes" id="UP001279642"/>
    </source>
</evidence>
<evidence type="ECO:0000259" key="3">
    <source>
        <dbReference type="Pfam" id="PF01266"/>
    </source>
</evidence>
<dbReference type="SUPFAM" id="SSF101790">
    <property type="entry name" value="Aminomethyltransferase beta-barrel domain"/>
    <property type="match status" value="1"/>
</dbReference>
<dbReference type="Proteomes" id="UP001279642">
    <property type="component" value="Unassembled WGS sequence"/>
</dbReference>
<dbReference type="PANTHER" id="PTHR43757">
    <property type="entry name" value="AMINOMETHYLTRANSFERASE"/>
    <property type="match status" value="1"/>
</dbReference>
<evidence type="ECO:0000259" key="6">
    <source>
        <dbReference type="Pfam" id="PF16350"/>
    </source>
</evidence>
<dbReference type="InterPro" id="IPR006076">
    <property type="entry name" value="FAD-dep_OxRdtase"/>
</dbReference>
<feature type="domain" description="FAD dependent oxidoreductase central" evidence="6">
    <location>
        <begin position="376"/>
        <end position="431"/>
    </location>
</feature>
<dbReference type="InterPro" id="IPR006222">
    <property type="entry name" value="GCVT_N"/>
</dbReference>
<reference evidence="7 8" key="1">
    <citation type="journal article" date="2016" name="Antonie Van Leeuwenhoek">
        <title>Dongia soli sp. nov., isolated from soil from Dokdo, Korea.</title>
        <authorList>
            <person name="Kim D.U."/>
            <person name="Lee H."/>
            <person name="Kim H."/>
            <person name="Kim S.G."/>
            <person name="Ka J.O."/>
        </authorList>
    </citation>
    <scope>NUCLEOTIDE SEQUENCE [LARGE SCALE GENOMIC DNA]</scope>
    <source>
        <strain evidence="7 8">D78</strain>
    </source>
</reference>
<dbReference type="Gene3D" id="3.30.70.1400">
    <property type="entry name" value="Aminomethyltransferase beta-barrel domains"/>
    <property type="match status" value="1"/>
</dbReference>